<dbReference type="Gene3D" id="3.40.630.30">
    <property type="match status" value="1"/>
</dbReference>
<evidence type="ECO:0000256" key="4">
    <source>
        <dbReference type="ARBA" id="ARBA00022679"/>
    </source>
</evidence>
<dbReference type="PANTHER" id="PTHR39322">
    <property type="entry name" value="ACYL-HOMOSERINE-LACTONE SYNTHASE"/>
    <property type="match status" value="1"/>
</dbReference>
<protein>
    <recommendedName>
        <fullName evidence="2">Acyl-homoserine-lactone synthase</fullName>
        <ecNumber evidence="1">2.3.1.184</ecNumber>
    </recommendedName>
</protein>
<dbReference type="EC" id="2.3.1.184" evidence="1"/>
<reference evidence="9 10" key="1">
    <citation type="submission" date="2023-02" db="EMBL/GenBank/DDBJ databases">
        <title>Evolution of Hrp T3SS in non-pathogenic Pseudomonas fluorescens.</title>
        <authorList>
            <person name="Liao K."/>
            <person name="Wei H."/>
            <person name="Gu Y."/>
        </authorList>
    </citation>
    <scope>NUCLEOTIDE SEQUENCE [LARGE SCALE GENOMIC DNA]</scope>
    <source>
        <strain evidence="9 10">FP1935</strain>
    </source>
</reference>
<dbReference type="RefSeq" id="WP_305449845.1">
    <property type="nucleotide sequence ID" value="NZ_CP117454.1"/>
</dbReference>
<comment type="similarity">
    <text evidence="8">Belongs to the autoinducer synthase family.</text>
</comment>
<name>A0ABY9F6M6_9PSED</name>
<keyword evidence="5" id="KW-0949">S-adenosyl-L-methionine</keyword>
<evidence type="ECO:0000256" key="8">
    <source>
        <dbReference type="PROSITE-ProRule" id="PRU00533"/>
    </source>
</evidence>
<dbReference type="InterPro" id="IPR001690">
    <property type="entry name" value="Autoind_synthase"/>
</dbReference>
<evidence type="ECO:0000256" key="6">
    <source>
        <dbReference type="ARBA" id="ARBA00022929"/>
    </source>
</evidence>
<dbReference type="Proteomes" id="UP001239418">
    <property type="component" value="Chromosome"/>
</dbReference>
<evidence type="ECO:0000256" key="3">
    <source>
        <dbReference type="ARBA" id="ARBA00022654"/>
    </source>
</evidence>
<evidence type="ECO:0000256" key="7">
    <source>
        <dbReference type="ARBA" id="ARBA00048576"/>
    </source>
</evidence>
<dbReference type="EMBL" id="CP117454">
    <property type="protein sequence ID" value="WLG87747.1"/>
    <property type="molecule type" value="Genomic_DNA"/>
</dbReference>
<evidence type="ECO:0000256" key="5">
    <source>
        <dbReference type="ARBA" id="ARBA00022691"/>
    </source>
</evidence>
<organism evidence="9 10">
    <name type="scientific">Pseudomonas cucumis</name>
    <dbReference type="NCBI Taxonomy" id="2954082"/>
    <lineage>
        <taxon>Bacteria</taxon>
        <taxon>Pseudomonadati</taxon>
        <taxon>Pseudomonadota</taxon>
        <taxon>Gammaproteobacteria</taxon>
        <taxon>Pseudomonadales</taxon>
        <taxon>Pseudomonadaceae</taxon>
        <taxon>Pseudomonas</taxon>
    </lineage>
</organism>
<evidence type="ECO:0000313" key="10">
    <source>
        <dbReference type="Proteomes" id="UP001239418"/>
    </source>
</evidence>
<dbReference type="InterPro" id="IPR016181">
    <property type="entry name" value="Acyl_CoA_acyltransferase"/>
</dbReference>
<accession>A0ABY9F6M6</accession>
<keyword evidence="6 8" id="KW-0071">Autoinducer synthesis</keyword>
<keyword evidence="10" id="KW-1185">Reference proteome</keyword>
<evidence type="ECO:0000313" key="9">
    <source>
        <dbReference type="EMBL" id="WLG87747.1"/>
    </source>
</evidence>
<dbReference type="PROSITE" id="PS51187">
    <property type="entry name" value="AUTOINDUCER_SYNTH_2"/>
    <property type="match status" value="1"/>
</dbReference>
<keyword evidence="4" id="KW-0808">Transferase</keyword>
<dbReference type="PANTHER" id="PTHR39322:SF1">
    <property type="entry name" value="ISOVALERYL-HOMOSERINE LACTONE SYNTHASE"/>
    <property type="match status" value="1"/>
</dbReference>
<evidence type="ECO:0000256" key="2">
    <source>
        <dbReference type="ARBA" id="ARBA00018768"/>
    </source>
</evidence>
<sequence length="102" mass="11321">MQTLELSRFVVRAQRPGNSTFSDITLQAIREVVRFSLNRQAHQLLTVTTVGVERMLKKTGISMTRFGPSLRIGIEQAVALNINLDEKTLQALFGASGVRPSH</sequence>
<dbReference type="Pfam" id="PF00765">
    <property type="entry name" value="Autoind_synth"/>
    <property type="match status" value="1"/>
</dbReference>
<keyword evidence="3 8" id="KW-0673">Quorum sensing</keyword>
<evidence type="ECO:0000256" key="1">
    <source>
        <dbReference type="ARBA" id="ARBA00012340"/>
    </source>
</evidence>
<dbReference type="SUPFAM" id="SSF55729">
    <property type="entry name" value="Acyl-CoA N-acyltransferases (Nat)"/>
    <property type="match status" value="1"/>
</dbReference>
<proteinExistence type="inferred from homology"/>
<gene>
    <name evidence="9" type="ORF">PSH97_21430</name>
</gene>
<comment type="catalytic activity">
    <reaction evidence="7">
        <text>a fatty acyl-[ACP] + S-adenosyl-L-methionine = an N-acyl-L-homoserine lactone + S-methyl-5'-thioadenosine + holo-[ACP] + H(+)</text>
        <dbReference type="Rhea" id="RHEA:10096"/>
        <dbReference type="Rhea" id="RHEA-COMP:9685"/>
        <dbReference type="Rhea" id="RHEA-COMP:14125"/>
        <dbReference type="ChEBI" id="CHEBI:15378"/>
        <dbReference type="ChEBI" id="CHEBI:17509"/>
        <dbReference type="ChEBI" id="CHEBI:55474"/>
        <dbReference type="ChEBI" id="CHEBI:59789"/>
        <dbReference type="ChEBI" id="CHEBI:64479"/>
        <dbReference type="ChEBI" id="CHEBI:138651"/>
        <dbReference type="EC" id="2.3.1.184"/>
    </reaction>
</comment>